<dbReference type="InterPro" id="IPR036063">
    <property type="entry name" value="Smr_dom_sf"/>
</dbReference>
<dbReference type="Pfam" id="PF00642">
    <property type="entry name" value="zf-CCCH"/>
    <property type="match status" value="1"/>
</dbReference>
<evidence type="ECO:0000256" key="6">
    <source>
        <dbReference type="SAM" id="MobiDB-lite"/>
    </source>
</evidence>
<dbReference type="PANTHER" id="PTHR12547:SF18">
    <property type="entry name" value="PROTEIN TIS11"/>
    <property type="match status" value="1"/>
</dbReference>
<feature type="region of interest" description="Disordered" evidence="6">
    <location>
        <begin position="246"/>
        <end position="265"/>
    </location>
</feature>
<dbReference type="GO" id="GO:0003730">
    <property type="term" value="F:mRNA 3'-UTR binding"/>
    <property type="evidence" value="ECO:0007669"/>
    <property type="project" value="TreeGrafter"/>
</dbReference>
<evidence type="ECO:0000256" key="5">
    <source>
        <dbReference type="PROSITE-ProRule" id="PRU00723"/>
    </source>
</evidence>
<dbReference type="AlphaFoldDB" id="A0A2G5VB65"/>
<dbReference type="SUPFAM" id="SSF90229">
    <property type="entry name" value="CCCH zinc finger"/>
    <property type="match status" value="1"/>
</dbReference>
<evidence type="ECO:0000256" key="4">
    <source>
        <dbReference type="ARBA" id="ARBA00022833"/>
    </source>
</evidence>
<dbReference type="InterPro" id="IPR036855">
    <property type="entry name" value="Znf_CCCH_sf"/>
</dbReference>
<dbReference type="GO" id="GO:0043186">
    <property type="term" value="C:P granule"/>
    <property type="evidence" value="ECO:0007669"/>
    <property type="project" value="UniProtKB-ARBA"/>
</dbReference>
<keyword evidence="2" id="KW-0677">Repeat</keyword>
<reference evidence="9" key="1">
    <citation type="submission" date="2017-10" db="EMBL/GenBank/DDBJ databases">
        <title>Rapid genome shrinkage in a self-fertile nematode reveals novel sperm competition proteins.</title>
        <authorList>
            <person name="Yin D."/>
            <person name="Schwarz E.M."/>
            <person name="Thomas C.G."/>
            <person name="Felde R.L."/>
            <person name="Korf I.F."/>
            <person name="Cutter A.D."/>
            <person name="Schartner C.M."/>
            <person name="Ralston E.J."/>
            <person name="Meyer B.J."/>
            <person name="Haag E.S."/>
        </authorList>
    </citation>
    <scope>NUCLEOTIDE SEQUENCE [LARGE SCALE GENOMIC DNA]</scope>
    <source>
        <strain evidence="9">JU1422</strain>
    </source>
</reference>
<gene>
    <name evidence="8" type="primary">Cnig_chr_II.g7630</name>
    <name evidence="8" type="ORF">B9Z55_007630</name>
</gene>
<comment type="caution">
    <text evidence="8">The sequence shown here is derived from an EMBL/GenBank/DDBJ whole genome shotgun (WGS) entry which is preliminary data.</text>
</comment>
<sequence>MFPSVNISFIQTYETMDGQPQVTSDCSQPFYSAGFFVEPSSVPHSYWQDEQTGYFYPVLLDSTSYNCSLIEPVQVEHQIDSVQCYLPQLESIPSQMDLAQFGFSTLYNGQCLMQTIQYQVEPQPVEQVMWQPVLTEQEEYEFENPEELVNGSILQYEGQQGIQNSMEQKSMESFANSPPQKFEALDSEGDVAEHLSPVKVSTSEPSEASESKENQTPAGFKTRLCTHYASGRKCPKGSNCHFAHGPEELRRGASPAQRPPTDPRHKTMVCRNLGVCILGIRCRFLHPEDGAAYLKAVDFEEKKEAHSKKVQALHTLKKQHPEGSQKALEVEDEINKTVRDYNGTKPRGDYYYDLHGMTTNGADVYVEETVVEMRKSQVERAWFETGRGNHSKWNFQLKKSVESRNPCFDYSVICYASQFVCIFVIILE</sequence>
<evidence type="ECO:0000313" key="8">
    <source>
        <dbReference type="EMBL" id="PIC48776.1"/>
    </source>
</evidence>
<organism evidence="8 9">
    <name type="scientific">Caenorhabditis nigoni</name>
    <dbReference type="NCBI Taxonomy" id="1611254"/>
    <lineage>
        <taxon>Eukaryota</taxon>
        <taxon>Metazoa</taxon>
        <taxon>Ecdysozoa</taxon>
        <taxon>Nematoda</taxon>
        <taxon>Chromadorea</taxon>
        <taxon>Rhabditida</taxon>
        <taxon>Rhabditina</taxon>
        <taxon>Rhabditomorpha</taxon>
        <taxon>Rhabditoidea</taxon>
        <taxon>Rhabditidae</taxon>
        <taxon>Peloderinae</taxon>
        <taxon>Caenorhabditis</taxon>
    </lineage>
</organism>
<feature type="domain" description="C3H1-type" evidence="7">
    <location>
        <begin position="219"/>
        <end position="247"/>
    </location>
</feature>
<protein>
    <recommendedName>
        <fullName evidence="7">C3H1-type domain-containing protein</fullName>
    </recommendedName>
</protein>
<keyword evidence="1 5" id="KW-0479">Metal-binding</keyword>
<evidence type="ECO:0000256" key="3">
    <source>
        <dbReference type="ARBA" id="ARBA00022771"/>
    </source>
</evidence>
<dbReference type="Proteomes" id="UP000230233">
    <property type="component" value="Chromosome II"/>
</dbReference>
<keyword evidence="3 5" id="KW-0863">Zinc-finger</keyword>
<evidence type="ECO:0000259" key="7">
    <source>
        <dbReference type="PROSITE" id="PS50103"/>
    </source>
</evidence>
<dbReference type="Gene3D" id="3.30.1370.110">
    <property type="match status" value="1"/>
</dbReference>
<feature type="region of interest" description="Disordered" evidence="6">
    <location>
        <begin position="162"/>
        <end position="182"/>
    </location>
</feature>
<keyword evidence="9" id="KW-1185">Reference proteome</keyword>
<dbReference type="PANTHER" id="PTHR12547">
    <property type="entry name" value="CCCH ZINC FINGER/TIS11-RELATED"/>
    <property type="match status" value="1"/>
</dbReference>
<dbReference type="SMART" id="SM00356">
    <property type="entry name" value="ZnF_C3H1"/>
    <property type="match status" value="2"/>
</dbReference>
<proteinExistence type="predicted"/>
<dbReference type="InterPro" id="IPR045877">
    <property type="entry name" value="ZFP36-like"/>
</dbReference>
<dbReference type="PROSITE" id="PS50103">
    <property type="entry name" value="ZF_C3H1"/>
    <property type="match status" value="1"/>
</dbReference>
<dbReference type="Pfam" id="PF14608">
    <property type="entry name" value="zf-CCCH_2"/>
    <property type="match status" value="1"/>
</dbReference>
<name>A0A2G5VB65_9PELO</name>
<dbReference type="OrthoDB" id="5873440at2759"/>
<evidence type="ECO:0000313" key="9">
    <source>
        <dbReference type="Proteomes" id="UP000230233"/>
    </source>
</evidence>
<dbReference type="Gene3D" id="4.10.1000.10">
    <property type="entry name" value="Zinc finger, CCCH-type"/>
    <property type="match status" value="1"/>
</dbReference>
<evidence type="ECO:0000256" key="1">
    <source>
        <dbReference type="ARBA" id="ARBA00022723"/>
    </source>
</evidence>
<accession>A0A2G5VB65</accession>
<feature type="region of interest" description="Disordered" evidence="6">
    <location>
        <begin position="196"/>
        <end position="218"/>
    </location>
</feature>
<dbReference type="GO" id="GO:0008270">
    <property type="term" value="F:zinc ion binding"/>
    <property type="evidence" value="ECO:0007669"/>
    <property type="project" value="UniProtKB-KW"/>
</dbReference>
<evidence type="ECO:0000256" key="2">
    <source>
        <dbReference type="ARBA" id="ARBA00022737"/>
    </source>
</evidence>
<dbReference type="STRING" id="1611254.A0A2G5VB65"/>
<dbReference type="InterPro" id="IPR000571">
    <property type="entry name" value="Znf_CCCH"/>
</dbReference>
<dbReference type="GO" id="GO:0005829">
    <property type="term" value="C:cytosol"/>
    <property type="evidence" value="ECO:0007669"/>
    <property type="project" value="TreeGrafter"/>
</dbReference>
<dbReference type="EMBL" id="PDUG01000002">
    <property type="protein sequence ID" value="PIC48776.1"/>
    <property type="molecule type" value="Genomic_DNA"/>
</dbReference>
<dbReference type="SUPFAM" id="SSF160443">
    <property type="entry name" value="SMR domain-like"/>
    <property type="match status" value="1"/>
</dbReference>
<feature type="compositionally biased region" description="Polar residues" evidence="6">
    <location>
        <begin position="162"/>
        <end position="179"/>
    </location>
</feature>
<feature type="compositionally biased region" description="Polar residues" evidence="6">
    <location>
        <begin position="199"/>
        <end position="208"/>
    </location>
</feature>
<feature type="zinc finger region" description="C3H1-type" evidence="5">
    <location>
        <begin position="219"/>
        <end position="247"/>
    </location>
</feature>
<keyword evidence="4 5" id="KW-0862">Zinc</keyword>